<dbReference type="GO" id="GO:0045087">
    <property type="term" value="P:innate immune response"/>
    <property type="evidence" value="ECO:0007669"/>
    <property type="project" value="UniProtKB-KW"/>
</dbReference>
<keyword evidence="6" id="KW-0391">Immunity</keyword>
<evidence type="ECO:0000256" key="8">
    <source>
        <dbReference type="ARBA" id="ARBA00023157"/>
    </source>
</evidence>
<keyword evidence="9" id="KW-0325">Glycoprotein</keyword>
<evidence type="ECO:0000256" key="9">
    <source>
        <dbReference type="ARBA" id="ARBA00023180"/>
    </source>
</evidence>
<evidence type="ECO:0000256" key="7">
    <source>
        <dbReference type="ARBA" id="ARBA00022875"/>
    </source>
</evidence>
<reference evidence="14" key="3">
    <citation type="submission" date="2025-09" db="UniProtKB">
        <authorList>
            <consortium name="Ensembl"/>
        </authorList>
    </citation>
    <scope>IDENTIFICATION</scope>
</reference>
<evidence type="ECO:0000259" key="13">
    <source>
        <dbReference type="PROSITE" id="PS50871"/>
    </source>
</evidence>
<evidence type="ECO:0000313" key="14">
    <source>
        <dbReference type="Ensembl" id="ENSTNIP00000009335.1"/>
    </source>
</evidence>
<dbReference type="HOGENOM" id="CLU_001074_0_2_1"/>
<feature type="region of interest" description="Disordered" evidence="11">
    <location>
        <begin position="31"/>
        <end position="104"/>
    </location>
</feature>
<evidence type="ECO:0000256" key="1">
    <source>
        <dbReference type="ARBA" id="ARBA00004498"/>
    </source>
</evidence>
<feature type="domain" description="C1q" evidence="13">
    <location>
        <begin position="111"/>
        <end position="246"/>
    </location>
</feature>
<dbReference type="InterPro" id="IPR008983">
    <property type="entry name" value="Tumour_necrosis_fac-like_dom"/>
</dbReference>
<accession>H3CM55</accession>
<keyword evidence="12" id="KW-0732">Signal</keyword>
<evidence type="ECO:0000256" key="11">
    <source>
        <dbReference type="SAM" id="MobiDB-lite"/>
    </source>
</evidence>
<dbReference type="PANTHER" id="PTHR15427">
    <property type="entry name" value="EMILIN ELASTIN MICROFIBRIL INTERFACE-LOCATED PROTEIN ELASTIN MICROFIBRIL INTERFACER"/>
    <property type="match status" value="1"/>
</dbReference>
<dbReference type="InterPro" id="IPR050392">
    <property type="entry name" value="Collagen/C1q_domain"/>
</dbReference>
<dbReference type="Ensembl" id="ENSTNIT00000009506.1">
    <property type="protein sequence ID" value="ENSTNIP00000009335.1"/>
    <property type="gene ID" value="ENSTNIG00000006561.1"/>
</dbReference>
<dbReference type="GO" id="GO:0005581">
    <property type="term" value="C:collagen trimer"/>
    <property type="evidence" value="ECO:0007669"/>
    <property type="project" value="UniProtKB-KW"/>
</dbReference>
<feature type="signal peptide" evidence="12">
    <location>
        <begin position="1"/>
        <end position="22"/>
    </location>
</feature>
<evidence type="ECO:0000256" key="5">
    <source>
        <dbReference type="ARBA" id="ARBA00022737"/>
    </source>
</evidence>
<feature type="compositionally biased region" description="Basic and acidic residues" evidence="11">
    <location>
        <begin position="41"/>
        <end position="59"/>
    </location>
</feature>
<dbReference type="InParanoid" id="H3CM55"/>
<keyword evidence="5" id="KW-0677">Repeat</keyword>
<organism evidence="14 15">
    <name type="scientific">Tetraodon nigroviridis</name>
    <name type="common">Spotted green pufferfish</name>
    <name type="synonym">Chelonodon nigroviridis</name>
    <dbReference type="NCBI Taxonomy" id="99883"/>
    <lineage>
        <taxon>Eukaryota</taxon>
        <taxon>Metazoa</taxon>
        <taxon>Chordata</taxon>
        <taxon>Craniata</taxon>
        <taxon>Vertebrata</taxon>
        <taxon>Euteleostomi</taxon>
        <taxon>Actinopterygii</taxon>
        <taxon>Neopterygii</taxon>
        <taxon>Teleostei</taxon>
        <taxon>Neoteleostei</taxon>
        <taxon>Acanthomorphata</taxon>
        <taxon>Eupercaria</taxon>
        <taxon>Tetraodontiformes</taxon>
        <taxon>Tetradontoidea</taxon>
        <taxon>Tetraodontidae</taxon>
        <taxon>Tetraodon</taxon>
    </lineage>
</organism>
<evidence type="ECO:0000256" key="10">
    <source>
        <dbReference type="ARBA" id="ARBA00023278"/>
    </source>
</evidence>
<keyword evidence="4" id="KW-0399">Innate immunity</keyword>
<dbReference type="Gene3D" id="2.60.120.40">
    <property type="match status" value="1"/>
</dbReference>
<evidence type="ECO:0000313" key="15">
    <source>
        <dbReference type="Proteomes" id="UP000007303"/>
    </source>
</evidence>
<dbReference type="GO" id="GO:0006958">
    <property type="term" value="P:complement activation, classical pathway"/>
    <property type="evidence" value="ECO:0007669"/>
    <property type="project" value="UniProtKB-KW"/>
</dbReference>
<keyword evidence="2" id="KW-0964">Secreted</keyword>
<dbReference type="InterPro" id="IPR001073">
    <property type="entry name" value="C1q_dom"/>
</dbReference>
<dbReference type="PROSITE" id="PS50871">
    <property type="entry name" value="C1Q"/>
    <property type="match status" value="1"/>
</dbReference>
<dbReference type="PRINTS" id="PR00007">
    <property type="entry name" value="COMPLEMNTC1Q"/>
</dbReference>
<evidence type="ECO:0000256" key="4">
    <source>
        <dbReference type="ARBA" id="ARBA00022588"/>
    </source>
</evidence>
<dbReference type="Proteomes" id="UP000007303">
    <property type="component" value="Unassembled WGS sequence"/>
</dbReference>
<evidence type="ECO:0000256" key="6">
    <source>
        <dbReference type="ARBA" id="ARBA00022859"/>
    </source>
</evidence>
<keyword evidence="10" id="KW-0379">Hydroxylation</keyword>
<protein>
    <submittedName>
        <fullName evidence="14">Complement C1q A chain</fullName>
    </submittedName>
</protein>
<dbReference type="OMA" id="RNITTYP"/>
<keyword evidence="15" id="KW-1185">Reference proteome</keyword>
<dbReference type="STRING" id="99883.ENSTNIP00000009335"/>
<name>H3CM55_TETNG</name>
<feature type="chain" id="PRO_5003582225" evidence="12">
    <location>
        <begin position="23"/>
        <end position="246"/>
    </location>
</feature>
<dbReference type="SUPFAM" id="SSF49842">
    <property type="entry name" value="TNF-like"/>
    <property type="match status" value="1"/>
</dbReference>
<dbReference type="SMART" id="SM00110">
    <property type="entry name" value="C1Q"/>
    <property type="match status" value="1"/>
</dbReference>
<keyword evidence="3" id="KW-0272">Extracellular matrix</keyword>
<dbReference type="PANTHER" id="PTHR15427:SF26">
    <property type="entry name" value="COMPLEMENT C1Q SUBCOMPONENT SUBUNIT A"/>
    <property type="match status" value="1"/>
</dbReference>
<dbReference type="AlphaFoldDB" id="H3CM55"/>
<sequence>MGCLYGLGVLVGVALLLTPGWGATDCKGIAGEAGQAGVPGRDGRPGAKGEKGEPERPSDPRVLMRLKGDAGSPGPQGYRGEVGPRGLPGSPGLPGPGGNIAMSGNNTTEHVQQSQSAFSVLRTDRKYPTLGKKVTYQETLVNKPGDFNTTTSTFTCRKPGVYYFTFQSTAKVSVCLRIASDTIFDKPGFCDYNRNADQVLSGGVVLQLTAGQKVWLESFRDRQTDAETRDTQAKQIFFSGFLIFSD</sequence>
<proteinExistence type="predicted"/>
<reference evidence="14" key="2">
    <citation type="submission" date="2025-08" db="UniProtKB">
        <authorList>
            <consortium name="Ensembl"/>
        </authorList>
    </citation>
    <scope>IDENTIFICATION</scope>
</reference>
<comment type="subcellular location">
    <subcellularLocation>
        <location evidence="1">Secreted</location>
        <location evidence="1">Extracellular space</location>
        <location evidence="1">Extracellular matrix</location>
    </subcellularLocation>
</comment>
<keyword evidence="8" id="KW-1015">Disulfide bond</keyword>
<reference evidence="15" key="1">
    <citation type="journal article" date="2004" name="Nature">
        <title>Genome duplication in the teleost fish Tetraodon nigroviridis reveals the early vertebrate proto-karyotype.</title>
        <authorList>
            <person name="Jaillon O."/>
            <person name="Aury J.-M."/>
            <person name="Brunet F."/>
            <person name="Petit J.-L."/>
            <person name="Stange-Thomann N."/>
            <person name="Mauceli E."/>
            <person name="Bouneau L."/>
            <person name="Fischer C."/>
            <person name="Ozouf-Costaz C."/>
            <person name="Bernot A."/>
            <person name="Nicaud S."/>
            <person name="Jaffe D."/>
            <person name="Fisher S."/>
            <person name="Lutfalla G."/>
            <person name="Dossat C."/>
            <person name="Segurens B."/>
            <person name="Dasilva C."/>
            <person name="Salanoubat M."/>
            <person name="Levy M."/>
            <person name="Boudet N."/>
            <person name="Castellano S."/>
            <person name="Anthouard V."/>
            <person name="Jubin C."/>
            <person name="Castelli V."/>
            <person name="Katinka M."/>
            <person name="Vacherie B."/>
            <person name="Biemont C."/>
            <person name="Skalli Z."/>
            <person name="Cattolico L."/>
            <person name="Poulain J."/>
            <person name="De Berardinis V."/>
            <person name="Cruaud C."/>
            <person name="Duprat S."/>
            <person name="Brottier P."/>
            <person name="Coutanceau J.-P."/>
            <person name="Gouzy J."/>
            <person name="Parra G."/>
            <person name="Lardier G."/>
            <person name="Chapple C."/>
            <person name="McKernan K.J."/>
            <person name="McEwan P."/>
            <person name="Bosak S."/>
            <person name="Kellis M."/>
            <person name="Volff J.-N."/>
            <person name="Guigo R."/>
            <person name="Zody M.C."/>
            <person name="Mesirov J."/>
            <person name="Lindblad-Toh K."/>
            <person name="Birren B."/>
            <person name="Nusbaum C."/>
            <person name="Kahn D."/>
            <person name="Robinson-Rechavi M."/>
            <person name="Laudet V."/>
            <person name="Schachter V."/>
            <person name="Quetier F."/>
            <person name="Saurin W."/>
            <person name="Scarpelli C."/>
            <person name="Wincker P."/>
            <person name="Lander E.S."/>
            <person name="Weissenbach J."/>
            <person name="Roest Crollius H."/>
        </authorList>
    </citation>
    <scope>NUCLEOTIDE SEQUENCE [LARGE SCALE GENOMIC DNA]</scope>
</reference>
<evidence type="ECO:0000256" key="3">
    <source>
        <dbReference type="ARBA" id="ARBA00022530"/>
    </source>
</evidence>
<keyword evidence="7" id="KW-0180">Complement pathway</keyword>
<evidence type="ECO:0000256" key="2">
    <source>
        <dbReference type="ARBA" id="ARBA00022525"/>
    </source>
</evidence>
<dbReference type="Pfam" id="PF00386">
    <property type="entry name" value="C1q"/>
    <property type="match status" value="1"/>
</dbReference>
<evidence type="ECO:0000256" key="12">
    <source>
        <dbReference type="SAM" id="SignalP"/>
    </source>
</evidence>
<dbReference type="GeneTree" id="ENSGT00940000162143"/>